<gene>
    <name evidence="2" type="ORF">PCOR1329_LOCUS45310</name>
</gene>
<feature type="region of interest" description="Disordered" evidence="1">
    <location>
        <begin position="1"/>
        <end position="22"/>
    </location>
</feature>
<dbReference type="Gene3D" id="3.30.420.10">
    <property type="entry name" value="Ribonuclease H-like superfamily/Ribonuclease H"/>
    <property type="match status" value="1"/>
</dbReference>
<feature type="compositionally biased region" description="Low complexity" evidence="1">
    <location>
        <begin position="1100"/>
        <end position="1123"/>
    </location>
</feature>
<evidence type="ECO:0000313" key="3">
    <source>
        <dbReference type="Proteomes" id="UP001189429"/>
    </source>
</evidence>
<keyword evidence="3" id="KW-1185">Reference proteome</keyword>
<dbReference type="EMBL" id="CAUYUJ010015447">
    <property type="protein sequence ID" value="CAK0854016.1"/>
    <property type="molecule type" value="Genomic_DNA"/>
</dbReference>
<organism evidence="2 3">
    <name type="scientific">Prorocentrum cordatum</name>
    <dbReference type="NCBI Taxonomy" id="2364126"/>
    <lineage>
        <taxon>Eukaryota</taxon>
        <taxon>Sar</taxon>
        <taxon>Alveolata</taxon>
        <taxon>Dinophyceae</taxon>
        <taxon>Prorocentrales</taxon>
        <taxon>Prorocentraceae</taxon>
        <taxon>Prorocentrum</taxon>
    </lineage>
</organism>
<accession>A0ABN9U555</accession>
<feature type="region of interest" description="Disordered" evidence="1">
    <location>
        <begin position="245"/>
        <end position="293"/>
    </location>
</feature>
<proteinExistence type="predicted"/>
<dbReference type="Proteomes" id="UP001189429">
    <property type="component" value="Unassembled WGS sequence"/>
</dbReference>
<dbReference type="InterPro" id="IPR036397">
    <property type="entry name" value="RNaseH_sf"/>
</dbReference>
<evidence type="ECO:0000313" key="2">
    <source>
        <dbReference type="EMBL" id="CAK0854016.1"/>
    </source>
</evidence>
<evidence type="ECO:0000256" key="1">
    <source>
        <dbReference type="SAM" id="MobiDB-lite"/>
    </source>
</evidence>
<feature type="region of interest" description="Disordered" evidence="1">
    <location>
        <begin position="215"/>
        <end position="234"/>
    </location>
</feature>
<sequence>MARGEEMERALADANPEPVPAVRRPSHKKCLICVFHDDDEDPVEKHFGRTVYMSWGKPAGANGETQGLTMTVYANNLGRDDARHQLHLSLQKTLIKAAAQMDVTESLQAVTKKPGYEEWDYDEYMAENDGKIQTQKGHYKSVDSGGATVVIVPDKKFKRVEFNSVQSVNKKIKLGQVADEGGNVDTRMRAIADSFVPDFGGTFLQGDAVGAVLAASDGDPATSPPTSARAKGAGISGSMLGARLAPQQADDGGRPTIAGEESSNAAAAKPKAKPKGKSNQGQGPRGRPKKPLVQKVEEYEEQFSSSLPTDACWWGSEVKSILGSLRDIAKDIDNRLKKEPDSEEIDKLTIARKKLTAIMAIVEQASKTSLDDDSFKDTYDMTVTKLQLEPTATLQFPPHVSYARHKFDIRSVSSIGAWLVQVSSASLRKAGLANVSEEQERLWSERMSTILKMKDADMNSTFDELFAEDRDFDLEDDAMSFLTAFGVCWCMFSYVDLDLLVELGKEAVDTLDKAAKPTTGTQLGGALMGLPRGRKLLESFRAHVAKAEHTQGIIASLAAPMNKFKETADAVLPHIGATNVASLGELRAALLELRSDFEAKVPLCLASFKPDFSKGERCEHFLHLASSVRLAWVDVLKPVMSGGATLETLATWVEQSSASRNRMLDLTSTLVQCKVVFGSSADLTACDFFLKLIECLVECGATITKQDATIEDAQKMQKNFEAVFRSSNDAVGEEFKKSMQDLASSPLFSPDGAFHQKIASCLHAHGRPIVQALADEVQKIFKEFPLDNFSLAGADAQKAAALADSVLPDPIVNNVVKWATSCGDPVLLQQALYLSNSHAFAKSLAAARVLGEEVLNHAKIDKRAITQAQVNVLKDTRARHAGFEAFLKENAKQLGDCESVDVASHIPILKQFVNPKALGPVLLEQSLTIQSRFAETWTKDLESLCEQVEASCPNYAPVRESLLSNDVMIETLTNNPKYGGIGKLTSLMKEYRRLVKVLHADRQPALISAEVMKKTKELIDLGVETVAFTFFIWKVKVAWKDVVNPTLAKKSVEQLRLELKPSGVTLTQQMEDYLKAWEDGVAPSDAVADRDGTAKAADVASTPASSTSGPPAAAGAAPPAEAAVGKKKSLAERAKEARAKRIRAACHGWTDRGFAECQPHSLRAIDTTLQSDVQMLQTTAVPDSSRANVSRYDQWIGVNIARAPGGSPLLVKRLQEATAMVSAMATQVVSTITGVPYANRAELKSLPPGSALGLSRLWEALRSAKKPLIVHTPNDLLFLLAAFEQRPLPRDPAALAQLVWSCFPY</sequence>
<name>A0ABN9U555_9DINO</name>
<reference evidence="2" key="1">
    <citation type="submission" date="2023-10" db="EMBL/GenBank/DDBJ databases">
        <authorList>
            <person name="Chen Y."/>
            <person name="Shah S."/>
            <person name="Dougan E. K."/>
            <person name="Thang M."/>
            <person name="Chan C."/>
        </authorList>
    </citation>
    <scope>NUCLEOTIDE SEQUENCE [LARGE SCALE GENOMIC DNA]</scope>
</reference>
<feature type="non-terminal residue" evidence="2">
    <location>
        <position position="1305"/>
    </location>
</feature>
<protein>
    <submittedName>
        <fullName evidence="2">Uncharacterized protein</fullName>
    </submittedName>
</protein>
<feature type="region of interest" description="Disordered" evidence="1">
    <location>
        <begin position="1085"/>
        <end position="1131"/>
    </location>
</feature>
<comment type="caution">
    <text evidence="2">The sequence shown here is derived from an EMBL/GenBank/DDBJ whole genome shotgun (WGS) entry which is preliminary data.</text>
</comment>
<feature type="compositionally biased region" description="Basic and acidic residues" evidence="1">
    <location>
        <begin position="1"/>
        <end position="11"/>
    </location>
</feature>